<feature type="compositionally biased region" description="Acidic residues" evidence="1">
    <location>
        <begin position="218"/>
        <end position="231"/>
    </location>
</feature>
<comment type="caution">
    <text evidence="2">The sequence shown here is derived from an EMBL/GenBank/DDBJ whole genome shotgun (WGS) entry which is preliminary data.</text>
</comment>
<feature type="region of interest" description="Disordered" evidence="1">
    <location>
        <begin position="433"/>
        <end position="468"/>
    </location>
</feature>
<dbReference type="AlphaFoldDB" id="A0AAD4QEV5"/>
<evidence type="ECO:0000313" key="2">
    <source>
        <dbReference type="EMBL" id="KAI0291068.1"/>
    </source>
</evidence>
<accession>A0AAD4QEV5</accession>
<sequence>MAYHYHSDLPLPTSSFSLPQPTVTTPPPLSSPTSSLAPSGETQVVTVHTDAKTFCKYKMPSPRRVTLPLSLPSKKGTKTADAAAAADVEAIVPNLGPGPGRDREYEQEQDNDESEGIYDGDGDKGAEGAAAAASALCDGHLPDRPSCFHTISNTHCLSSQEHVKIRLREYLQKQRQEELEEKEKEERRRQHQLQLQQQERRERALGSSWRALQKELGYGDEEDEEKEEDGDGGVVAVDEGDYDGGDDDNGDVDGDVDVVADKFALSSIGHNFDVPLFLTLAPPDKPPRTVIWGAVPSGPPPSSSPSWPSMWESRWGSSSSSSLSSSSLPFSSSSSSRPALSWGEWPCQSFAYCISVLTEWDAFAIYDLDDTAHSYSNSCRFPIPPVYECTIDGVAHMWLLVPFRPNVEGSMQLTNEQMRLAVEFYDRACNSSSRGAARRSSNTTPVSPTTSTMMDDDEYWGREGEREEDDEREPILLTCIEGNEVDILGLAVLLLARQINRDMFQVGDPSFYGRNWGEKLGRVASTMVYRTSQTIDDDPNVAQIWKGLMSWEDMDRVQDVLRMCA</sequence>
<dbReference type="Proteomes" id="UP001203297">
    <property type="component" value="Unassembled WGS sequence"/>
</dbReference>
<feature type="compositionally biased region" description="Acidic residues" evidence="1">
    <location>
        <begin position="107"/>
        <end position="120"/>
    </location>
</feature>
<evidence type="ECO:0000313" key="3">
    <source>
        <dbReference type="Proteomes" id="UP001203297"/>
    </source>
</evidence>
<feature type="compositionally biased region" description="Low complexity" evidence="1">
    <location>
        <begin position="433"/>
        <end position="452"/>
    </location>
</feature>
<feature type="region of interest" description="Disordered" evidence="1">
    <location>
        <begin position="91"/>
        <end position="126"/>
    </location>
</feature>
<organism evidence="2 3">
    <name type="scientific">Multifurca ochricompacta</name>
    <dbReference type="NCBI Taxonomy" id="376703"/>
    <lineage>
        <taxon>Eukaryota</taxon>
        <taxon>Fungi</taxon>
        <taxon>Dikarya</taxon>
        <taxon>Basidiomycota</taxon>
        <taxon>Agaricomycotina</taxon>
        <taxon>Agaricomycetes</taxon>
        <taxon>Russulales</taxon>
        <taxon>Russulaceae</taxon>
        <taxon>Multifurca</taxon>
    </lineage>
</organism>
<feature type="region of interest" description="Disordered" evidence="1">
    <location>
        <begin position="182"/>
        <end position="254"/>
    </location>
</feature>
<feature type="region of interest" description="Disordered" evidence="1">
    <location>
        <begin position="1"/>
        <end position="42"/>
    </location>
</feature>
<protein>
    <submittedName>
        <fullName evidence="2">Uncharacterized protein</fullName>
    </submittedName>
</protein>
<evidence type="ECO:0000256" key="1">
    <source>
        <dbReference type="SAM" id="MobiDB-lite"/>
    </source>
</evidence>
<keyword evidence="3" id="KW-1185">Reference proteome</keyword>
<reference evidence="2" key="1">
    <citation type="journal article" date="2022" name="New Phytol.">
        <title>Evolutionary transition to the ectomycorrhizal habit in the genomes of a hyperdiverse lineage of mushroom-forming fungi.</title>
        <authorList>
            <person name="Looney B."/>
            <person name="Miyauchi S."/>
            <person name="Morin E."/>
            <person name="Drula E."/>
            <person name="Courty P.E."/>
            <person name="Kohler A."/>
            <person name="Kuo A."/>
            <person name="LaButti K."/>
            <person name="Pangilinan J."/>
            <person name="Lipzen A."/>
            <person name="Riley R."/>
            <person name="Andreopoulos W."/>
            <person name="He G."/>
            <person name="Johnson J."/>
            <person name="Nolan M."/>
            <person name="Tritt A."/>
            <person name="Barry K.W."/>
            <person name="Grigoriev I.V."/>
            <person name="Nagy L.G."/>
            <person name="Hibbett D."/>
            <person name="Henrissat B."/>
            <person name="Matheny P.B."/>
            <person name="Labbe J."/>
            <person name="Martin F.M."/>
        </authorList>
    </citation>
    <scope>NUCLEOTIDE SEQUENCE</scope>
    <source>
        <strain evidence="2">BPL690</strain>
    </source>
</reference>
<feature type="compositionally biased region" description="Acidic residues" evidence="1">
    <location>
        <begin position="238"/>
        <end position="254"/>
    </location>
</feature>
<name>A0AAD4QEV5_9AGAM</name>
<dbReference type="EMBL" id="WTXG01000179">
    <property type="protein sequence ID" value="KAI0291068.1"/>
    <property type="molecule type" value="Genomic_DNA"/>
</dbReference>
<proteinExistence type="predicted"/>
<gene>
    <name evidence="2" type="ORF">B0F90DRAFT_1824313</name>
</gene>